<comment type="subcellular location">
    <subcellularLocation>
        <location evidence="1">Nucleus</location>
    </subcellularLocation>
</comment>
<feature type="domain" description="C2H2-type" evidence="10">
    <location>
        <begin position="276"/>
        <end position="303"/>
    </location>
</feature>
<reference evidence="11" key="2">
    <citation type="submission" date="2025-08" db="UniProtKB">
        <authorList>
            <consortium name="Ensembl"/>
        </authorList>
    </citation>
    <scope>IDENTIFICATION</scope>
</reference>
<feature type="domain" description="C2H2-type" evidence="10">
    <location>
        <begin position="332"/>
        <end position="356"/>
    </location>
</feature>
<dbReference type="FunFam" id="3.30.160.60:FF:002343">
    <property type="entry name" value="Zinc finger protein 33A"/>
    <property type="match status" value="1"/>
</dbReference>
<evidence type="ECO:0000313" key="11">
    <source>
        <dbReference type="Ensembl" id="ENSELUP00000083238.1"/>
    </source>
</evidence>
<dbReference type="Ensembl" id="ENSELUT00000112099.1">
    <property type="protein sequence ID" value="ENSELUP00000083238.1"/>
    <property type="gene ID" value="ENSELUG00000037980.1"/>
</dbReference>
<dbReference type="FunFam" id="3.30.160.60:FF:000100">
    <property type="entry name" value="Zinc finger 45-like"/>
    <property type="match status" value="1"/>
</dbReference>
<evidence type="ECO:0000256" key="9">
    <source>
        <dbReference type="SAM" id="Coils"/>
    </source>
</evidence>
<dbReference type="KEGG" id="els:105028049"/>
<dbReference type="SMART" id="SM00355">
    <property type="entry name" value="ZnF_C2H2"/>
    <property type="match status" value="6"/>
</dbReference>
<reference evidence="11" key="3">
    <citation type="submission" date="2025-09" db="UniProtKB">
        <authorList>
            <consortium name="Ensembl"/>
        </authorList>
    </citation>
    <scope>IDENTIFICATION</scope>
</reference>
<evidence type="ECO:0000256" key="6">
    <source>
        <dbReference type="ARBA" id="ARBA00022833"/>
    </source>
</evidence>
<evidence type="ECO:0000259" key="10">
    <source>
        <dbReference type="PROSITE" id="PS50157"/>
    </source>
</evidence>
<reference evidence="11 12" key="1">
    <citation type="submission" date="2020-02" db="EMBL/GenBank/DDBJ databases">
        <title>Esox lucius (northern pike) genome, fEsoLuc1, primary haplotype.</title>
        <authorList>
            <person name="Myers G."/>
            <person name="Karagic N."/>
            <person name="Meyer A."/>
            <person name="Pippel M."/>
            <person name="Reichard M."/>
            <person name="Winkler S."/>
            <person name="Tracey A."/>
            <person name="Sims Y."/>
            <person name="Howe K."/>
            <person name="Rhie A."/>
            <person name="Formenti G."/>
            <person name="Durbin R."/>
            <person name="Fedrigo O."/>
            <person name="Jarvis E.D."/>
        </authorList>
    </citation>
    <scope>NUCLEOTIDE SEQUENCE [LARGE SCALE GENOMIC DNA]</scope>
</reference>
<dbReference type="Proteomes" id="UP000265140">
    <property type="component" value="Chromosome 10"/>
</dbReference>
<evidence type="ECO:0000256" key="4">
    <source>
        <dbReference type="ARBA" id="ARBA00022737"/>
    </source>
</evidence>
<keyword evidence="5 8" id="KW-0863">Zinc-finger</keyword>
<evidence type="ECO:0000256" key="5">
    <source>
        <dbReference type="ARBA" id="ARBA00022771"/>
    </source>
</evidence>
<dbReference type="InterPro" id="IPR013087">
    <property type="entry name" value="Znf_C2H2_type"/>
</dbReference>
<proteinExistence type="inferred from homology"/>
<dbReference type="GeneTree" id="ENSGT00940000161979"/>
<name>A0AAY5K2R6_ESOLU</name>
<keyword evidence="9" id="KW-0175">Coiled coil</keyword>
<dbReference type="Pfam" id="PF00096">
    <property type="entry name" value="zf-C2H2"/>
    <property type="match status" value="4"/>
</dbReference>
<dbReference type="InterPro" id="IPR050331">
    <property type="entry name" value="Zinc_finger"/>
</dbReference>
<dbReference type="InterPro" id="IPR036236">
    <property type="entry name" value="Znf_C2H2_sf"/>
</dbReference>
<accession>A0AAY5K2R6</accession>
<keyword evidence="6" id="KW-0862">Zinc</keyword>
<keyword evidence="3" id="KW-0479">Metal-binding</keyword>
<feature type="domain" description="C2H2-type" evidence="10">
    <location>
        <begin position="248"/>
        <end position="275"/>
    </location>
</feature>
<keyword evidence="12" id="KW-1185">Reference proteome</keyword>
<keyword evidence="7" id="KW-0539">Nucleus</keyword>
<organism evidence="11 12">
    <name type="scientific">Esox lucius</name>
    <name type="common">Northern pike</name>
    <dbReference type="NCBI Taxonomy" id="8010"/>
    <lineage>
        <taxon>Eukaryota</taxon>
        <taxon>Metazoa</taxon>
        <taxon>Chordata</taxon>
        <taxon>Craniata</taxon>
        <taxon>Vertebrata</taxon>
        <taxon>Euteleostomi</taxon>
        <taxon>Actinopterygii</taxon>
        <taxon>Neopterygii</taxon>
        <taxon>Teleostei</taxon>
        <taxon>Protacanthopterygii</taxon>
        <taxon>Esociformes</taxon>
        <taxon>Esocidae</taxon>
        <taxon>Esox</taxon>
    </lineage>
</organism>
<dbReference type="Gene3D" id="3.30.160.60">
    <property type="entry name" value="Classic Zinc Finger"/>
    <property type="match status" value="5"/>
</dbReference>
<evidence type="ECO:0000256" key="3">
    <source>
        <dbReference type="ARBA" id="ARBA00022723"/>
    </source>
</evidence>
<dbReference type="FunFam" id="3.30.160.60:FF:001498">
    <property type="entry name" value="Zinc finger protein 404"/>
    <property type="match status" value="1"/>
</dbReference>
<dbReference type="SUPFAM" id="SSF57667">
    <property type="entry name" value="beta-beta-alpha zinc fingers"/>
    <property type="match status" value="4"/>
</dbReference>
<feature type="domain" description="C2H2-type" evidence="10">
    <location>
        <begin position="220"/>
        <end position="247"/>
    </location>
</feature>
<feature type="coiled-coil region" evidence="9">
    <location>
        <begin position="23"/>
        <end position="50"/>
    </location>
</feature>
<dbReference type="PROSITE" id="PS00028">
    <property type="entry name" value="ZINC_FINGER_C2H2_1"/>
    <property type="match status" value="5"/>
</dbReference>
<evidence type="ECO:0000256" key="8">
    <source>
        <dbReference type="PROSITE-ProRule" id="PRU00042"/>
    </source>
</evidence>
<dbReference type="GO" id="GO:0008270">
    <property type="term" value="F:zinc ion binding"/>
    <property type="evidence" value="ECO:0007669"/>
    <property type="project" value="UniProtKB-KW"/>
</dbReference>
<evidence type="ECO:0000256" key="7">
    <source>
        <dbReference type="ARBA" id="ARBA00023242"/>
    </source>
</evidence>
<dbReference type="FunFam" id="3.30.160.60:FF:000110">
    <property type="entry name" value="Zinc finger protein-like"/>
    <property type="match status" value="2"/>
</dbReference>
<evidence type="ECO:0000256" key="2">
    <source>
        <dbReference type="ARBA" id="ARBA00006991"/>
    </source>
</evidence>
<feature type="domain" description="C2H2-type" evidence="10">
    <location>
        <begin position="304"/>
        <end position="331"/>
    </location>
</feature>
<protein>
    <recommendedName>
        <fullName evidence="10">C2H2-type domain-containing protein</fullName>
    </recommendedName>
</protein>
<dbReference type="PANTHER" id="PTHR16515">
    <property type="entry name" value="PR DOMAIN ZINC FINGER PROTEIN"/>
    <property type="match status" value="1"/>
</dbReference>
<keyword evidence="4" id="KW-0677">Repeat</keyword>
<dbReference type="GO" id="GO:0010468">
    <property type="term" value="P:regulation of gene expression"/>
    <property type="evidence" value="ECO:0007669"/>
    <property type="project" value="TreeGrafter"/>
</dbReference>
<dbReference type="Pfam" id="PF13894">
    <property type="entry name" value="zf-C2H2_4"/>
    <property type="match status" value="1"/>
</dbReference>
<sequence length="356" mass="40625">MSKLESLNLYLSERLTAAAVEILGAVEKVLAEYQEEISRSKEENDWLRGQLRSTPERKQCTTDSQAVSLLVSKEEVPPEQQHCEQELYPSLRHEEPGSTRIKEELRTSQEQQFIGLEGNNIELLFSSPCVKSEQDQVAFSQSSAVVSDQVHSPPLDPEAQCSKLCTSSTKSHCCYDCGKIFALKTDLQRHVTVARERPIECPYNSTWKLKALVPMSQVGKPCRVCRKTFNSNEHLSQHMRIHTWERPFSCKDCGKCFHSKGLLNVHIQTHKGEKRFGCGYCAKRFYQKGNLTQHLRTHTGEKPFSCGECGNKFNRRTHLNRHILTHTGEKKHGCSVCGRRFAENADLLKHMDKVHK</sequence>
<dbReference type="GeneID" id="105028049"/>
<dbReference type="RefSeq" id="XP_010898805.1">
    <property type="nucleotide sequence ID" value="XM_010900503.2"/>
</dbReference>
<dbReference type="PANTHER" id="PTHR16515:SF49">
    <property type="entry name" value="GASTRULA ZINC FINGER PROTEIN XLCGF49.1-LIKE-RELATED"/>
    <property type="match status" value="1"/>
</dbReference>
<dbReference type="AlphaFoldDB" id="A0AAY5K2R6"/>
<comment type="similarity">
    <text evidence="2">Belongs to the krueppel C2H2-type zinc-finger protein family.</text>
</comment>
<evidence type="ECO:0000313" key="12">
    <source>
        <dbReference type="Proteomes" id="UP000265140"/>
    </source>
</evidence>
<dbReference type="PROSITE" id="PS50157">
    <property type="entry name" value="ZINC_FINGER_C2H2_2"/>
    <property type="match status" value="5"/>
</dbReference>
<evidence type="ECO:0000256" key="1">
    <source>
        <dbReference type="ARBA" id="ARBA00004123"/>
    </source>
</evidence>
<dbReference type="GO" id="GO:0005634">
    <property type="term" value="C:nucleus"/>
    <property type="evidence" value="ECO:0007669"/>
    <property type="project" value="UniProtKB-SubCell"/>
</dbReference>